<dbReference type="GO" id="GO:0031418">
    <property type="term" value="F:L-ascorbic acid binding"/>
    <property type="evidence" value="ECO:0007669"/>
    <property type="project" value="UniProtKB-KW"/>
</dbReference>
<evidence type="ECO:0000256" key="2">
    <source>
        <dbReference type="ARBA" id="ARBA00022896"/>
    </source>
</evidence>
<dbReference type="EMBL" id="JAZDWU010000001">
    <property type="protein sequence ID" value="KAL0013670.1"/>
    <property type="molecule type" value="Genomic_DNA"/>
</dbReference>
<proteinExistence type="predicted"/>
<keyword evidence="3" id="KW-0408">Iron</keyword>
<name>A0AAW2DWD1_9ROSI</name>
<keyword evidence="1" id="KW-0479">Metal-binding</keyword>
<dbReference type="PANTHER" id="PTHR47991">
    <property type="entry name" value="OXOGLUTARATE/IRON-DEPENDENT DIOXYGENASE"/>
    <property type="match status" value="1"/>
</dbReference>
<dbReference type="InterPro" id="IPR027443">
    <property type="entry name" value="IPNS-like_sf"/>
</dbReference>
<comment type="caution">
    <text evidence="5">The sequence shown here is derived from an EMBL/GenBank/DDBJ whole genome shotgun (WGS) entry which is preliminary data.</text>
</comment>
<dbReference type="InterPro" id="IPR050295">
    <property type="entry name" value="Plant_2OG-oxidoreductases"/>
</dbReference>
<dbReference type="GO" id="GO:0046872">
    <property type="term" value="F:metal ion binding"/>
    <property type="evidence" value="ECO:0007669"/>
    <property type="project" value="UniProtKB-KW"/>
</dbReference>
<evidence type="ECO:0000256" key="1">
    <source>
        <dbReference type="ARBA" id="ARBA00022723"/>
    </source>
</evidence>
<accession>A0AAW2DWD1</accession>
<organism evidence="5 6">
    <name type="scientific">Lithocarpus litseifolius</name>
    <dbReference type="NCBI Taxonomy" id="425828"/>
    <lineage>
        <taxon>Eukaryota</taxon>
        <taxon>Viridiplantae</taxon>
        <taxon>Streptophyta</taxon>
        <taxon>Embryophyta</taxon>
        <taxon>Tracheophyta</taxon>
        <taxon>Spermatophyta</taxon>
        <taxon>Magnoliopsida</taxon>
        <taxon>eudicotyledons</taxon>
        <taxon>Gunneridae</taxon>
        <taxon>Pentapetalae</taxon>
        <taxon>rosids</taxon>
        <taxon>fabids</taxon>
        <taxon>Fagales</taxon>
        <taxon>Fagaceae</taxon>
        <taxon>Lithocarpus</taxon>
    </lineage>
</organism>
<keyword evidence="6" id="KW-1185">Reference proteome</keyword>
<dbReference type="Proteomes" id="UP001459277">
    <property type="component" value="Unassembled WGS sequence"/>
</dbReference>
<dbReference type="InterPro" id="IPR044861">
    <property type="entry name" value="IPNS-like_FE2OG_OXY"/>
</dbReference>
<evidence type="ECO:0000259" key="4">
    <source>
        <dbReference type="Pfam" id="PF03171"/>
    </source>
</evidence>
<evidence type="ECO:0000313" key="6">
    <source>
        <dbReference type="Proteomes" id="UP001459277"/>
    </source>
</evidence>
<reference evidence="5 6" key="1">
    <citation type="submission" date="2024-01" db="EMBL/GenBank/DDBJ databases">
        <title>A telomere-to-telomere, gap-free genome of sweet tea (Lithocarpus litseifolius).</title>
        <authorList>
            <person name="Zhou J."/>
        </authorList>
    </citation>
    <scope>NUCLEOTIDE SEQUENCE [LARGE SCALE GENOMIC DNA]</scope>
    <source>
        <strain evidence="5">Zhou-2022a</strain>
        <tissue evidence="5">Leaf</tissue>
    </source>
</reference>
<sequence length="142" mass="16154">MLRHVLILRDNINEDSVTGGVPDVHTPLNEIPVIDLGNLKSSATTVVEELEKLRSALSSWGCFQIMSNGIFKSPVHRVVTNSERERISVAVFCSPDSDKEIEPIGRLVNDSRPRLYKKVKNYVDTYFQYYQQGKRAIDAVRY</sequence>
<evidence type="ECO:0000313" key="5">
    <source>
        <dbReference type="EMBL" id="KAL0013670.1"/>
    </source>
</evidence>
<dbReference type="AlphaFoldDB" id="A0AAW2DWD1"/>
<feature type="domain" description="Isopenicillin N synthase-like Fe(2+) 2OG dioxygenase" evidence="4">
    <location>
        <begin position="63"/>
        <end position="95"/>
    </location>
</feature>
<keyword evidence="2" id="KW-0847">Vitamin C</keyword>
<gene>
    <name evidence="5" type="ORF">SO802_000739</name>
</gene>
<dbReference type="Gene3D" id="2.60.120.330">
    <property type="entry name" value="B-lactam Antibiotic, Isopenicillin N Synthase, Chain"/>
    <property type="match status" value="2"/>
</dbReference>
<evidence type="ECO:0000256" key="3">
    <source>
        <dbReference type="ARBA" id="ARBA00023004"/>
    </source>
</evidence>
<dbReference type="Pfam" id="PF03171">
    <property type="entry name" value="2OG-FeII_Oxy"/>
    <property type="match status" value="1"/>
</dbReference>
<dbReference type="SUPFAM" id="SSF51197">
    <property type="entry name" value="Clavaminate synthase-like"/>
    <property type="match status" value="2"/>
</dbReference>
<protein>
    <recommendedName>
        <fullName evidence="4">Isopenicillin N synthase-like Fe(2+) 2OG dioxygenase domain-containing protein</fullName>
    </recommendedName>
</protein>